<dbReference type="GO" id="GO:0016020">
    <property type="term" value="C:membrane"/>
    <property type="evidence" value="ECO:0007669"/>
    <property type="project" value="UniProtKB-SubCell"/>
</dbReference>
<reference evidence="11" key="1">
    <citation type="submission" date="2021-11" db="EMBL/GenBank/DDBJ databases">
        <authorList>
            <person name="Schell T."/>
        </authorList>
    </citation>
    <scope>NUCLEOTIDE SEQUENCE</scope>
    <source>
        <strain evidence="11">M5</strain>
    </source>
</reference>
<feature type="region of interest" description="Disordered" evidence="8">
    <location>
        <begin position="234"/>
        <end position="264"/>
    </location>
</feature>
<feature type="region of interest" description="Disordered" evidence="8">
    <location>
        <begin position="300"/>
        <end position="326"/>
    </location>
</feature>
<evidence type="ECO:0000256" key="1">
    <source>
        <dbReference type="ARBA" id="ARBA00004370"/>
    </source>
</evidence>
<evidence type="ECO:0000256" key="3">
    <source>
        <dbReference type="ARBA" id="ARBA00023136"/>
    </source>
</evidence>
<protein>
    <recommendedName>
        <fullName evidence="10">TNFR-Cys domain-containing protein</fullName>
    </recommendedName>
</protein>
<evidence type="ECO:0000256" key="9">
    <source>
        <dbReference type="SAM" id="Phobius"/>
    </source>
</evidence>
<feature type="compositionally biased region" description="Acidic residues" evidence="8">
    <location>
        <begin position="113"/>
        <end position="133"/>
    </location>
</feature>
<feature type="disulfide bond" evidence="7">
    <location>
        <begin position="188"/>
        <end position="206"/>
    </location>
</feature>
<dbReference type="AlphaFoldDB" id="A0A8J2REJ9"/>
<sequence length="392" mass="42189">MPMKISTNRLRSSSSAISNVIHSRKTTIDKIINLPAGTLALLAAIGFLSLNYSSLSVEGYEHHRWRHRSSISHLAAHHLTMAPIGQSDTGTTTVATTTTTTATTTIENRIQGEDEQDEQEDEDSEEEEEEEDSSSSLGFVGLCSRCPPGFGVARRCTLVQDTVCHSCPSTYYSPSYSKKHACWPCSKCGEGLYEVQPCTGTSDTVCQACLRSSARHFAGTGKSLVANGKDRRHLCGHHHHHRGNSINHQGNNGDGPSSSSSQQQRNLLSTLTIGDTNKNKRTTSGNLIHFLNHPVVAGRPAAANSSTEPPTTLGSSSSEINAETSSAEEDEVALGVAQLAAFQVVLIFTAVAAILALTCRLRVFSSHEPARLKLTETYRDDGVALIEQLSES</sequence>
<evidence type="ECO:0000256" key="6">
    <source>
        <dbReference type="ARBA" id="ARBA00023180"/>
    </source>
</evidence>
<keyword evidence="4 7" id="KW-1015">Disulfide bond</keyword>
<evidence type="ECO:0000256" key="7">
    <source>
        <dbReference type="PROSITE-ProRule" id="PRU00206"/>
    </source>
</evidence>
<feature type="compositionally biased region" description="Basic residues" evidence="8">
    <location>
        <begin position="234"/>
        <end position="243"/>
    </location>
</feature>
<keyword evidence="12" id="KW-1185">Reference proteome</keyword>
<feature type="disulfide bond" evidence="7">
    <location>
        <begin position="185"/>
        <end position="198"/>
    </location>
</feature>
<feature type="region of interest" description="Disordered" evidence="8">
    <location>
        <begin position="98"/>
        <end position="137"/>
    </location>
</feature>
<dbReference type="PANTHER" id="PTHR46330:SF6">
    <property type="entry name" value="HEMATOPOIETIC DEATH RECEPTOR-RELATED"/>
    <property type="match status" value="1"/>
</dbReference>
<evidence type="ECO:0000313" key="11">
    <source>
        <dbReference type="EMBL" id="CAH0101185.1"/>
    </source>
</evidence>
<dbReference type="PROSITE" id="PS50050">
    <property type="entry name" value="TNFR_NGFR_2"/>
    <property type="match status" value="1"/>
</dbReference>
<proteinExistence type="predicted"/>
<accession>A0A8J2REJ9</accession>
<organism evidence="11 12">
    <name type="scientific">Daphnia galeata</name>
    <dbReference type="NCBI Taxonomy" id="27404"/>
    <lineage>
        <taxon>Eukaryota</taxon>
        <taxon>Metazoa</taxon>
        <taxon>Ecdysozoa</taxon>
        <taxon>Arthropoda</taxon>
        <taxon>Crustacea</taxon>
        <taxon>Branchiopoda</taxon>
        <taxon>Diplostraca</taxon>
        <taxon>Cladocera</taxon>
        <taxon>Anomopoda</taxon>
        <taxon>Daphniidae</taxon>
        <taxon>Daphnia</taxon>
    </lineage>
</organism>
<feature type="disulfide bond" evidence="7">
    <location>
        <begin position="167"/>
        <end position="182"/>
    </location>
</feature>
<dbReference type="InterPro" id="IPR001368">
    <property type="entry name" value="TNFR/NGFR_Cys_rich_reg"/>
</dbReference>
<keyword evidence="3 9" id="KW-0472">Membrane</keyword>
<feature type="transmembrane region" description="Helical" evidence="9">
    <location>
        <begin position="332"/>
        <end position="357"/>
    </location>
</feature>
<name>A0A8J2REJ9_9CRUS</name>
<keyword evidence="5" id="KW-0675">Receptor</keyword>
<evidence type="ECO:0000259" key="10">
    <source>
        <dbReference type="PROSITE" id="PS50050"/>
    </source>
</evidence>
<comment type="subcellular location">
    <subcellularLocation>
        <location evidence="1">Membrane</location>
    </subcellularLocation>
</comment>
<feature type="repeat" description="TNFR-Cys" evidence="7">
    <location>
        <begin position="166"/>
        <end position="206"/>
    </location>
</feature>
<dbReference type="PANTHER" id="PTHR46330">
    <property type="entry name" value="TUMOR NECROSIS FACTOR RECEPTOR SUPERFAMILY MEMBER 10B"/>
    <property type="match status" value="1"/>
</dbReference>
<keyword evidence="9" id="KW-1133">Transmembrane helix</keyword>
<comment type="caution">
    <text evidence="11">The sequence shown here is derived from an EMBL/GenBank/DDBJ whole genome shotgun (WGS) entry which is preliminary data.</text>
</comment>
<dbReference type="CDD" id="cd00185">
    <property type="entry name" value="TNFRSF"/>
    <property type="match status" value="1"/>
</dbReference>
<dbReference type="Proteomes" id="UP000789390">
    <property type="component" value="Unassembled WGS sequence"/>
</dbReference>
<dbReference type="Gene3D" id="2.10.50.10">
    <property type="entry name" value="Tumor Necrosis Factor Receptor, subunit A, domain 2"/>
    <property type="match status" value="2"/>
</dbReference>
<gene>
    <name evidence="11" type="ORF">DGAL_LOCUS3513</name>
</gene>
<feature type="compositionally biased region" description="Low complexity" evidence="8">
    <location>
        <begin position="315"/>
        <end position="325"/>
    </location>
</feature>
<keyword evidence="9" id="KW-0812">Transmembrane</keyword>
<dbReference type="OrthoDB" id="10048028at2759"/>
<keyword evidence="6" id="KW-0325">Glycoprotein</keyword>
<dbReference type="InterPro" id="IPR052491">
    <property type="entry name" value="TNFRSF10"/>
</dbReference>
<evidence type="ECO:0000256" key="4">
    <source>
        <dbReference type="ARBA" id="ARBA00023157"/>
    </source>
</evidence>
<evidence type="ECO:0000256" key="5">
    <source>
        <dbReference type="ARBA" id="ARBA00023170"/>
    </source>
</evidence>
<dbReference type="Pfam" id="PF00020">
    <property type="entry name" value="TNFR_c6"/>
    <property type="match status" value="2"/>
</dbReference>
<feature type="transmembrane region" description="Helical" evidence="9">
    <location>
        <begin position="31"/>
        <end position="50"/>
    </location>
</feature>
<dbReference type="EMBL" id="CAKKLH010000054">
    <property type="protein sequence ID" value="CAH0101185.1"/>
    <property type="molecule type" value="Genomic_DNA"/>
</dbReference>
<dbReference type="SUPFAM" id="SSF57586">
    <property type="entry name" value="TNF receptor-like"/>
    <property type="match status" value="2"/>
</dbReference>
<keyword evidence="2" id="KW-0677">Repeat</keyword>
<dbReference type="SMART" id="SM00208">
    <property type="entry name" value="TNFR"/>
    <property type="match status" value="2"/>
</dbReference>
<evidence type="ECO:0000256" key="2">
    <source>
        <dbReference type="ARBA" id="ARBA00022737"/>
    </source>
</evidence>
<feature type="domain" description="TNFR-Cys" evidence="10">
    <location>
        <begin position="166"/>
        <end position="206"/>
    </location>
</feature>
<feature type="compositionally biased region" description="Polar residues" evidence="8">
    <location>
        <begin position="303"/>
        <end position="314"/>
    </location>
</feature>
<feature type="compositionally biased region" description="Polar residues" evidence="8">
    <location>
        <begin position="244"/>
        <end position="256"/>
    </location>
</feature>
<evidence type="ECO:0000256" key="8">
    <source>
        <dbReference type="SAM" id="MobiDB-lite"/>
    </source>
</evidence>
<evidence type="ECO:0000313" key="12">
    <source>
        <dbReference type="Proteomes" id="UP000789390"/>
    </source>
</evidence>